<sequence>MQPTAKLLEHVNHTEISIHERQGVPVLATPAAFGAGVVLGAKVSAGGIAVAGGGAALCTATVLGCGN</sequence>
<dbReference type="EMBL" id="JAYWLU010000014">
    <property type="protein sequence ID" value="MEX3595545.1"/>
    <property type="molecule type" value="Genomic_DNA"/>
</dbReference>
<gene>
    <name evidence="1" type="ORF">VVR66_12560</name>
</gene>
<evidence type="ECO:0000313" key="1">
    <source>
        <dbReference type="EMBL" id="MEX3595545.1"/>
    </source>
</evidence>
<dbReference type="RefSeq" id="WP_095798640.1">
    <property type="nucleotide sequence ID" value="NZ_JAYWLT010000030.1"/>
</dbReference>
<dbReference type="Proteomes" id="UP001558481">
    <property type="component" value="Unassembled WGS sequence"/>
</dbReference>
<proteinExistence type="predicted"/>
<name>A0ABV3V6N4_9MICC</name>
<organism evidence="1 2">
    <name type="scientific">Kocuria carniphila</name>
    <dbReference type="NCBI Taxonomy" id="262208"/>
    <lineage>
        <taxon>Bacteria</taxon>
        <taxon>Bacillati</taxon>
        <taxon>Actinomycetota</taxon>
        <taxon>Actinomycetes</taxon>
        <taxon>Micrococcales</taxon>
        <taxon>Micrococcaceae</taxon>
        <taxon>Kocuria</taxon>
    </lineage>
</organism>
<protein>
    <submittedName>
        <fullName evidence="1">Uncharacterized protein</fullName>
    </submittedName>
</protein>
<keyword evidence="2" id="KW-1185">Reference proteome</keyword>
<reference evidence="1 2" key="1">
    <citation type="journal article" date="2024" name="Fungal Genet. Biol.">
        <title>The porcine skin microbiome exhibits broad fungal antagonism.</title>
        <authorList>
            <person name="De La Cruz K.F."/>
            <person name="Townsend E.C."/>
            <person name="Alex Cheong J.Z."/>
            <person name="Salamzade R."/>
            <person name="Liu A."/>
            <person name="Sandstrom S."/>
            <person name="Davila E."/>
            <person name="Huang L."/>
            <person name="Xu K.H."/>
            <person name="Wu S.Y."/>
            <person name="Meudt J.J."/>
            <person name="Shanmuganayagam D."/>
            <person name="Gibson A.L.F."/>
            <person name="Kalan L.R."/>
        </authorList>
    </citation>
    <scope>NUCLEOTIDE SEQUENCE [LARGE SCALE GENOMIC DNA]</scope>
    <source>
        <strain evidence="1 2">LK2625</strain>
    </source>
</reference>
<accession>A0ABV3V6N4</accession>
<evidence type="ECO:0000313" key="2">
    <source>
        <dbReference type="Proteomes" id="UP001558481"/>
    </source>
</evidence>
<comment type="caution">
    <text evidence="1">The sequence shown here is derived from an EMBL/GenBank/DDBJ whole genome shotgun (WGS) entry which is preliminary data.</text>
</comment>